<sequence>MYALHDFFQFMTTVHKSNILCFCLNLLVKKVPKNHLDKSYATICMYTNHTHIKNRYLLCIVNKKYVGDCFFSYFFLCFLVDVNIRDEVVFIRRSYTFAKKMNLGKKL</sequence>
<proteinExistence type="predicted"/>
<accession>A0A8D9EI43</accession>
<reference evidence="1" key="1">
    <citation type="submission" date="2021-05" db="EMBL/GenBank/DDBJ databases">
        <authorList>
            <person name="Alioto T."/>
            <person name="Alioto T."/>
            <person name="Gomez Garrido J."/>
        </authorList>
    </citation>
    <scope>NUCLEOTIDE SEQUENCE</scope>
</reference>
<dbReference type="EMBL" id="HBUF01540387">
    <property type="protein sequence ID" value="CAG6754843.1"/>
    <property type="molecule type" value="Transcribed_RNA"/>
</dbReference>
<evidence type="ECO:0000313" key="1">
    <source>
        <dbReference type="EMBL" id="CAG6754843.1"/>
    </source>
</evidence>
<organism evidence="1">
    <name type="scientific">Cacopsylla melanoneura</name>
    <dbReference type="NCBI Taxonomy" id="428564"/>
    <lineage>
        <taxon>Eukaryota</taxon>
        <taxon>Metazoa</taxon>
        <taxon>Ecdysozoa</taxon>
        <taxon>Arthropoda</taxon>
        <taxon>Hexapoda</taxon>
        <taxon>Insecta</taxon>
        <taxon>Pterygota</taxon>
        <taxon>Neoptera</taxon>
        <taxon>Paraneoptera</taxon>
        <taxon>Hemiptera</taxon>
        <taxon>Sternorrhyncha</taxon>
        <taxon>Psylloidea</taxon>
        <taxon>Psyllidae</taxon>
        <taxon>Psyllinae</taxon>
        <taxon>Cacopsylla</taxon>
    </lineage>
</organism>
<protein>
    <submittedName>
        <fullName evidence="1">Uncharacterized protein</fullName>
    </submittedName>
</protein>
<name>A0A8D9EI43_9HEMI</name>
<dbReference type="AlphaFoldDB" id="A0A8D9EI43"/>